<protein>
    <submittedName>
        <fullName evidence="2">Uncharacterized protein</fullName>
    </submittedName>
</protein>
<evidence type="ECO:0000313" key="3">
    <source>
        <dbReference type="Proteomes" id="UP000001058"/>
    </source>
</evidence>
<dbReference type="EMBL" id="GL378324">
    <property type="protein sequence ID" value="EFJ52455.1"/>
    <property type="molecule type" value="Genomic_DNA"/>
</dbReference>
<dbReference type="Proteomes" id="UP000001058">
    <property type="component" value="Unassembled WGS sequence"/>
</dbReference>
<feature type="compositionally biased region" description="Low complexity" evidence="1">
    <location>
        <begin position="28"/>
        <end position="51"/>
    </location>
</feature>
<gene>
    <name evidence="2" type="ORF">VOLCADRAFT_86561</name>
</gene>
<dbReference type="RefSeq" id="XP_002946528.1">
    <property type="nucleotide sequence ID" value="XM_002946482.1"/>
</dbReference>
<keyword evidence="3" id="KW-1185">Reference proteome</keyword>
<evidence type="ECO:0000313" key="2">
    <source>
        <dbReference type="EMBL" id="EFJ52455.1"/>
    </source>
</evidence>
<dbReference type="AlphaFoldDB" id="D8TJ02"/>
<dbReference type="GeneID" id="9624488"/>
<reference evidence="2 3" key="1">
    <citation type="journal article" date="2010" name="Science">
        <title>Genomic analysis of organismal complexity in the multicellular green alga Volvox carteri.</title>
        <authorList>
            <person name="Prochnik S.E."/>
            <person name="Umen J."/>
            <person name="Nedelcu A.M."/>
            <person name="Hallmann A."/>
            <person name="Miller S.M."/>
            <person name="Nishii I."/>
            <person name="Ferris P."/>
            <person name="Kuo A."/>
            <person name="Mitros T."/>
            <person name="Fritz-Laylin L.K."/>
            <person name="Hellsten U."/>
            <person name="Chapman J."/>
            <person name="Simakov O."/>
            <person name="Rensing S.A."/>
            <person name="Terry A."/>
            <person name="Pangilinan J."/>
            <person name="Kapitonov V."/>
            <person name="Jurka J."/>
            <person name="Salamov A."/>
            <person name="Shapiro H."/>
            <person name="Schmutz J."/>
            <person name="Grimwood J."/>
            <person name="Lindquist E."/>
            <person name="Lucas S."/>
            <person name="Grigoriev I.V."/>
            <person name="Schmitt R."/>
            <person name="Kirk D."/>
            <person name="Rokhsar D.S."/>
        </authorList>
    </citation>
    <scope>NUCLEOTIDE SEQUENCE [LARGE SCALE GENOMIC DNA]</scope>
    <source>
        <strain evidence="3">f. Nagariensis / Eve</strain>
    </source>
</reference>
<dbReference type="KEGG" id="vcn:VOLCADRAFT_86561"/>
<evidence type="ECO:0000256" key="1">
    <source>
        <dbReference type="SAM" id="MobiDB-lite"/>
    </source>
</evidence>
<organism evidence="3">
    <name type="scientific">Volvox carteri f. nagariensis</name>
    <dbReference type="NCBI Taxonomy" id="3068"/>
    <lineage>
        <taxon>Eukaryota</taxon>
        <taxon>Viridiplantae</taxon>
        <taxon>Chlorophyta</taxon>
        <taxon>core chlorophytes</taxon>
        <taxon>Chlorophyceae</taxon>
        <taxon>CS clade</taxon>
        <taxon>Chlamydomonadales</taxon>
        <taxon>Volvocaceae</taxon>
        <taxon>Volvox</taxon>
    </lineage>
</organism>
<accession>D8TJ02</accession>
<feature type="region of interest" description="Disordered" evidence="1">
    <location>
        <begin position="16"/>
        <end position="77"/>
    </location>
</feature>
<proteinExistence type="predicted"/>
<sequence length="107" mass="10419">MDVDLQAPTDITVNALGTVGDRAGGGQAAVRSAGGSAAAVPSAHGGSTAGSHTGGGQPDGDSNGKGQPGNGSPGAAEFSVAELAAAQRLHRQYGHLGYRVLEQLISK</sequence>
<dbReference type="InParanoid" id="D8TJ02"/>
<name>D8TJ02_VOLCA</name>